<name>A0ABT3QH81_9PROT</name>
<evidence type="ECO:0000313" key="2">
    <source>
        <dbReference type="Proteomes" id="UP001301152"/>
    </source>
</evidence>
<dbReference type="RefSeq" id="WP_086555372.1">
    <property type="nucleotide sequence ID" value="NZ_JAERKX010000009.1"/>
</dbReference>
<dbReference type="EMBL" id="JAPIUZ010000007">
    <property type="protein sequence ID" value="MCX2564648.1"/>
    <property type="molecule type" value="Genomic_DNA"/>
</dbReference>
<keyword evidence="2" id="KW-1185">Reference proteome</keyword>
<organism evidence="1 2">
    <name type="scientific">Acetobacter thailandicus</name>
    <dbReference type="NCBI Taxonomy" id="1502842"/>
    <lineage>
        <taxon>Bacteria</taxon>
        <taxon>Pseudomonadati</taxon>
        <taxon>Pseudomonadota</taxon>
        <taxon>Alphaproteobacteria</taxon>
        <taxon>Acetobacterales</taxon>
        <taxon>Acetobacteraceae</taxon>
        <taxon>Acetobacter</taxon>
    </lineage>
</organism>
<evidence type="ECO:0000313" key="1">
    <source>
        <dbReference type="EMBL" id="MCX2564648.1"/>
    </source>
</evidence>
<comment type="caution">
    <text evidence="1">The sequence shown here is derived from an EMBL/GenBank/DDBJ whole genome shotgun (WGS) entry which is preliminary data.</text>
</comment>
<reference evidence="1 2" key="1">
    <citation type="submission" date="2022-11" db="EMBL/GenBank/DDBJ databases">
        <title>Genome sequencing of Acetobacter type strain.</title>
        <authorList>
            <person name="Heo J."/>
            <person name="Lee D."/>
            <person name="Han B.-H."/>
            <person name="Hong S.-B."/>
            <person name="Kwon S.-W."/>
        </authorList>
    </citation>
    <scope>NUCLEOTIDE SEQUENCE [LARGE SCALE GENOMIC DNA]</scope>
    <source>
        <strain evidence="1 2">KACC 21253</strain>
    </source>
</reference>
<proteinExistence type="predicted"/>
<accession>A0ABT3QH81</accession>
<sequence>MTHSAVYLTDLTSSERLTVWAIRRLTSRSTTPCKRPATLFLPCFQQEFQTVSQAFRDALSGMTALKLPALDIRTDNILSLTTTENKLLLATEATQNEREHEARSLLRTFLPFPSVLERMMFALTTLSACLAGSGYWLSSRAVRPAPLSNKAPVAAAISQLRITSGAALSLRQRWHRPDTSPVTVNWPVTDEFHPAMASP</sequence>
<dbReference type="Proteomes" id="UP001301152">
    <property type="component" value="Unassembled WGS sequence"/>
</dbReference>
<protein>
    <submittedName>
        <fullName evidence="1">Uncharacterized protein</fullName>
    </submittedName>
</protein>
<gene>
    <name evidence="1" type="ORF">OQ497_11880</name>
</gene>